<evidence type="ECO:0000313" key="3">
    <source>
        <dbReference type="EMBL" id="CAK9216433.1"/>
    </source>
</evidence>
<proteinExistence type="predicted"/>
<sequence>MGSTSTAAGLGSSPVSACAAGVLLGVGCISIFAMSKLLQYVYEMGQRSPAAGGRANAETNEHNQANGVASSSSGDQTATTSTDVATPLLSPPNSEMLEVIVQSPPAISTDEIATNSTSSSSLAPTNAVAFEVGPSEFASTSSGHQPATHFTMADVFVATYNMVADLISFASSF</sequence>
<organism evidence="3 4">
    <name type="scientific">Sphagnum troendelagicum</name>
    <dbReference type="NCBI Taxonomy" id="128251"/>
    <lineage>
        <taxon>Eukaryota</taxon>
        <taxon>Viridiplantae</taxon>
        <taxon>Streptophyta</taxon>
        <taxon>Embryophyta</taxon>
        <taxon>Bryophyta</taxon>
        <taxon>Sphagnophytina</taxon>
        <taxon>Sphagnopsida</taxon>
        <taxon>Sphagnales</taxon>
        <taxon>Sphagnaceae</taxon>
        <taxon>Sphagnum</taxon>
    </lineage>
</organism>
<evidence type="ECO:0000313" key="4">
    <source>
        <dbReference type="Proteomes" id="UP001497512"/>
    </source>
</evidence>
<keyword evidence="2" id="KW-0472">Membrane</keyword>
<gene>
    <name evidence="3" type="ORF">CSSPTR1EN2_LOCUS13468</name>
</gene>
<evidence type="ECO:0000256" key="2">
    <source>
        <dbReference type="SAM" id="Phobius"/>
    </source>
</evidence>
<feature type="transmembrane region" description="Helical" evidence="2">
    <location>
        <begin position="12"/>
        <end position="34"/>
    </location>
</feature>
<dbReference type="EMBL" id="OZ019894">
    <property type="protein sequence ID" value="CAK9216433.1"/>
    <property type="molecule type" value="Genomic_DNA"/>
</dbReference>
<reference evidence="3" key="1">
    <citation type="submission" date="2024-02" db="EMBL/GenBank/DDBJ databases">
        <authorList>
            <consortium name="ELIXIR-Norway"/>
            <consortium name="Elixir Norway"/>
        </authorList>
    </citation>
    <scope>NUCLEOTIDE SEQUENCE</scope>
</reference>
<name>A0ABP0UB60_9BRYO</name>
<protein>
    <submittedName>
        <fullName evidence="3">Uncharacterized protein</fullName>
    </submittedName>
</protein>
<keyword evidence="2" id="KW-0812">Transmembrane</keyword>
<feature type="compositionally biased region" description="Polar residues" evidence="1">
    <location>
        <begin position="64"/>
        <end position="84"/>
    </location>
</feature>
<keyword evidence="4" id="KW-1185">Reference proteome</keyword>
<evidence type="ECO:0000256" key="1">
    <source>
        <dbReference type="SAM" id="MobiDB-lite"/>
    </source>
</evidence>
<dbReference type="Proteomes" id="UP001497512">
    <property type="component" value="Chromosome 2"/>
</dbReference>
<accession>A0ABP0UB60</accession>
<keyword evidence="2" id="KW-1133">Transmembrane helix</keyword>
<feature type="region of interest" description="Disordered" evidence="1">
    <location>
        <begin position="64"/>
        <end position="90"/>
    </location>
</feature>